<protein>
    <recommendedName>
        <fullName evidence="4">Glycine-rich domain-containing protein 1</fullName>
    </recommendedName>
</protein>
<accession>A0AAN6WJQ9</accession>
<sequence>MSKRSSILKNLGLIQRNSNDGGDNVAPPAYNAVSSPYDGHVANGRTPATEAEIDNSNVNVNLAQAFENLRLDNSPSNPSIATCLAHLKLLFAIQSLKEYVGYTDGLFGLWDARVGPLDHLTTPPVNEKTGSPEETPTQKEVRDKTLAALSKIREKRWALFVAKAVDRYEAWWKSLPDGRPHVTHTGMSTPQSPFYEAFSNRPESLMTWKEDMLPPLDVLMVWHTHMLNPWAFLEDSMLAGYRSLWTTGVPWALVNNAIDSNFNYHVSDHTKNTWTSLTGFQWEPDRDFLAKKLKCPRCDTSVDIPWTTCSLPEDYIPQNDQDGSLIGNGYGDGNLQHPCPSCGVVFNKELLSVAKFVHDTKLLLSKDRPMPGTLLYPKTGAPGRHTLPAGSARVKALECMQWPHAFPNRLLKSGCNSIRSRITEMITSYRIPQPTMEDVKREIEMVISSRSNIKQIEGLQGYGLGNLQQPAYSRLVIRKMMSRYWENFGMFALDLAGAVMRQGVFVEKMVKLDWLHSPSAEDTVNRCIKKYLRFFNIMAANPGQVTVPTLDVDLAWHTHQLSPSSYFAYSWSKTGKFVDHDDKIPEDTLSLQFEWTSKVYQELYGEVYSECTCWYCEAIRSSHVSSLGKVLGLSRQERVAEDFHKAGTASLCPPDKSAHISSHNSVRSIPVENVLAIDSAARTRRHVQARLEALNKKRLEAAYLKAKANAEKKGRKPPTREQYYDHWGYAVPYGAPYMYPVWYTPGLYYGWYPVGVAACGGGAGGCVPGTCGGGVAAGACGGAGGCGGGGDGGAGCASGGGGCGGSGGGGAGGCGGGGGGGGGCGGGGGS</sequence>
<name>A0AAN6WJQ9_9PEZI</name>
<dbReference type="Proteomes" id="UP001302126">
    <property type="component" value="Unassembled WGS sequence"/>
</dbReference>
<gene>
    <name evidence="2" type="ORF">QBC35DRAFT_147343</name>
</gene>
<keyword evidence="3" id="KW-1185">Reference proteome</keyword>
<dbReference type="AlphaFoldDB" id="A0AAN6WJQ9"/>
<dbReference type="PANTHER" id="PTHR34365">
    <property type="entry name" value="ENOLASE (DUF1399)"/>
    <property type="match status" value="1"/>
</dbReference>
<evidence type="ECO:0000313" key="3">
    <source>
        <dbReference type="Proteomes" id="UP001302126"/>
    </source>
</evidence>
<evidence type="ECO:0000313" key="2">
    <source>
        <dbReference type="EMBL" id="KAK4182675.1"/>
    </source>
</evidence>
<evidence type="ECO:0008006" key="4">
    <source>
        <dbReference type="Google" id="ProtNLM"/>
    </source>
</evidence>
<dbReference type="EMBL" id="MU864624">
    <property type="protein sequence ID" value="KAK4182675.1"/>
    <property type="molecule type" value="Genomic_DNA"/>
</dbReference>
<evidence type="ECO:0000256" key="1">
    <source>
        <dbReference type="SAM" id="MobiDB-lite"/>
    </source>
</evidence>
<reference evidence="2" key="1">
    <citation type="journal article" date="2023" name="Mol. Phylogenet. Evol.">
        <title>Genome-scale phylogeny and comparative genomics of the fungal order Sordariales.</title>
        <authorList>
            <person name="Hensen N."/>
            <person name="Bonometti L."/>
            <person name="Westerberg I."/>
            <person name="Brannstrom I.O."/>
            <person name="Guillou S."/>
            <person name="Cros-Aarteil S."/>
            <person name="Calhoun S."/>
            <person name="Haridas S."/>
            <person name="Kuo A."/>
            <person name="Mondo S."/>
            <person name="Pangilinan J."/>
            <person name="Riley R."/>
            <person name="LaButti K."/>
            <person name="Andreopoulos B."/>
            <person name="Lipzen A."/>
            <person name="Chen C."/>
            <person name="Yan M."/>
            <person name="Daum C."/>
            <person name="Ng V."/>
            <person name="Clum A."/>
            <person name="Steindorff A."/>
            <person name="Ohm R.A."/>
            <person name="Martin F."/>
            <person name="Silar P."/>
            <person name="Natvig D.O."/>
            <person name="Lalanne C."/>
            <person name="Gautier V."/>
            <person name="Ament-Velasquez S.L."/>
            <person name="Kruys A."/>
            <person name="Hutchinson M.I."/>
            <person name="Powell A.J."/>
            <person name="Barry K."/>
            <person name="Miller A.N."/>
            <person name="Grigoriev I.V."/>
            <person name="Debuchy R."/>
            <person name="Gladieux P."/>
            <person name="Hiltunen Thoren M."/>
            <person name="Johannesson H."/>
        </authorList>
    </citation>
    <scope>NUCLEOTIDE SEQUENCE</scope>
    <source>
        <strain evidence="2">PSN309</strain>
    </source>
</reference>
<reference evidence="2" key="2">
    <citation type="submission" date="2023-05" db="EMBL/GenBank/DDBJ databases">
        <authorList>
            <consortium name="Lawrence Berkeley National Laboratory"/>
            <person name="Steindorff A."/>
            <person name="Hensen N."/>
            <person name="Bonometti L."/>
            <person name="Westerberg I."/>
            <person name="Brannstrom I.O."/>
            <person name="Guillou S."/>
            <person name="Cros-Aarteil S."/>
            <person name="Calhoun S."/>
            <person name="Haridas S."/>
            <person name="Kuo A."/>
            <person name="Mondo S."/>
            <person name="Pangilinan J."/>
            <person name="Riley R."/>
            <person name="Labutti K."/>
            <person name="Andreopoulos B."/>
            <person name="Lipzen A."/>
            <person name="Chen C."/>
            <person name="Yanf M."/>
            <person name="Daum C."/>
            <person name="Ng V."/>
            <person name="Clum A."/>
            <person name="Ohm R."/>
            <person name="Martin F."/>
            <person name="Silar P."/>
            <person name="Natvig D."/>
            <person name="Lalanne C."/>
            <person name="Gautier V."/>
            <person name="Ament-Velasquez S.L."/>
            <person name="Kruys A."/>
            <person name="Hutchinson M.I."/>
            <person name="Powell A.J."/>
            <person name="Barry K."/>
            <person name="Miller A.N."/>
            <person name="Grigoriev I.V."/>
            <person name="Debuchy R."/>
            <person name="Gladieux P."/>
            <person name="Thoren M.H."/>
            <person name="Johannesson H."/>
        </authorList>
    </citation>
    <scope>NUCLEOTIDE SEQUENCE</scope>
    <source>
        <strain evidence="2">PSN309</strain>
    </source>
</reference>
<organism evidence="2 3">
    <name type="scientific">Podospora australis</name>
    <dbReference type="NCBI Taxonomy" id="1536484"/>
    <lineage>
        <taxon>Eukaryota</taxon>
        <taxon>Fungi</taxon>
        <taxon>Dikarya</taxon>
        <taxon>Ascomycota</taxon>
        <taxon>Pezizomycotina</taxon>
        <taxon>Sordariomycetes</taxon>
        <taxon>Sordariomycetidae</taxon>
        <taxon>Sordariales</taxon>
        <taxon>Podosporaceae</taxon>
        <taxon>Podospora</taxon>
    </lineage>
</organism>
<dbReference type="Pfam" id="PF07173">
    <property type="entry name" value="GRDP-like"/>
    <property type="match status" value="1"/>
</dbReference>
<feature type="region of interest" description="Disordered" evidence="1">
    <location>
        <begin position="121"/>
        <end position="142"/>
    </location>
</feature>
<dbReference type="InterPro" id="IPR009836">
    <property type="entry name" value="GRDP-like"/>
</dbReference>
<dbReference type="PANTHER" id="PTHR34365:SF7">
    <property type="entry name" value="GLYCINE-RICH DOMAIN-CONTAINING PROTEIN 1"/>
    <property type="match status" value="1"/>
</dbReference>
<proteinExistence type="predicted"/>
<comment type="caution">
    <text evidence="2">The sequence shown here is derived from an EMBL/GenBank/DDBJ whole genome shotgun (WGS) entry which is preliminary data.</text>
</comment>